<evidence type="ECO:0000256" key="7">
    <source>
        <dbReference type="PIRSR" id="PIRSR015894-3"/>
    </source>
</evidence>
<dbReference type="Pfam" id="PF05185">
    <property type="entry name" value="PRMT5"/>
    <property type="match status" value="1"/>
</dbReference>
<keyword evidence="2 4" id="KW-0808">Transferase</keyword>
<feature type="binding site" evidence="6">
    <location>
        <position position="384"/>
    </location>
    <ligand>
        <name>S-adenosyl-L-methionine</name>
        <dbReference type="ChEBI" id="CHEBI:59789"/>
    </ligand>
</feature>
<evidence type="ECO:0000256" key="4">
    <source>
        <dbReference type="PIRNR" id="PIRNR015894"/>
    </source>
</evidence>
<dbReference type="EMBL" id="JAPWDV010000002">
    <property type="protein sequence ID" value="KAJ6220028.1"/>
    <property type="molecule type" value="Genomic_DNA"/>
</dbReference>
<dbReference type="SUPFAM" id="SSF53335">
    <property type="entry name" value="S-adenosyl-L-methionine-dependent methyltransferases"/>
    <property type="match status" value="1"/>
</dbReference>
<dbReference type="InterPro" id="IPR035248">
    <property type="entry name" value="PRMT5_C"/>
</dbReference>
<accession>A0A9Q0RL76</accession>
<evidence type="ECO:0000256" key="1">
    <source>
        <dbReference type="ARBA" id="ARBA00022603"/>
    </source>
</evidence>
<reference evidence="11" key="1">
    <citation type="submission" date="2022-12" db="EMBL/GenBank/DDBJ databases">
        <title>Genome assemblies of Blomia tropicalis.</title>
        <authorList>
            <person name="Cui Y."/>
        </authorList>
    </citation>
    <scope>NUCLEOTIDE SEQUENCE</scope>
    <source>
        <tissue evidence="11">Adult mites</tissue>
    </source>
</reference>
<dbReference type="InterPro" id="IPR035075">
    <property type="entry name" value="PRMT5"/>
</dbReference>
<comment type="similarity">
    <text evidence="4">Belongs to the class I-like SAM-binding methyltransferase superfamily.</text>
</comment>
<dbReference type="InterPro" id="IPR029063">
    <property type="entry name" value="SAM-dependent_MTases_sf"/>
</dbReference>
<feature type="domain" description="PRMT5 oligomerisation" evidence="10">
    <location>
        <begin position="466"/>
        <end position="634"/>
    </location>
</feature>
<dbReference type="PROSITE" id="PS51678">
    <property type="entry name" value="SAM_MT_PRMT"/>
    <property type="match status" value="1"/>
</dbReference>
<dbReference type="Gene3D" id="3.40.50.150">
    <property type="entry name" value="Vaccinia Virus protein VP39"/>
    <property type="match status" value="1"/>
</dbReference>
<feature type="binding site" evidence="6">
    <location>
        <position position="296"/>
    </location>
    <ligand>
        <name>S-adenosyl-L-methionine</name>
        <dbReference type="ChEBI" id="CHEBI:59789"/>
    </ligand>
</feature>
<evidence type="ECO:0000256" key="2">
    <source>
        <dbReference type="ARBA" id="ARBA00022679"/>
    </source>
</evidence>
<feature type="active site" description="Proton donor/acceptor" evidence="5">
    <location>
        <position position="443"/>
    </location>
</feature>
<feature type="binding site" evidence="6">
    <location>
        <begin position="418"/>
        <end position="419"/>
    </location>
    <ligand>
        <name>S-adenosyl-L-methionine</name>
        <dbReference type="ChEBI" id="CHEBI:59789"/>
    </ligand>
</feature>
<feature type="domain" description="PRMT5 arginine-N-methyltransferase" evidence="8">
    <location>
        <begin position="271"/>
        <end position="462"/>
    </location>
</feature>
<dbReference type="InterPro" id="IPR025799">
    <property type="entry name" value="Arg_MeTrfase"/>
</dbReference>
<dbReference type="Pfam" id="PF17286">
    <property type="entry name" value="PRMT5_C"/>
    <property type="match status" value="1"/>
</dbReference>
<dbReference type="GO" id="GO:0032259">
    <property type="term" value="P:methylation"/>
    <property type="evidence" value="ECO:0007669"/>
    <property type="project" value="UniProtKB-KW"/>
</dbReference>
<dbReference type="InterPro" id="IPR035247">
    <property type="entry name" value="PRMT5_TIM"/>
</dbReference>
<dbReference type="GO" id="GO:0005829">
    <property type="term" value="C:cytosol"/>
    <property type="evidence" value="ECO:0007669"/>
    <property type="project" value="TreeGrafter"/>
</dbReference>
<feature type="site" description="Critical for specifying symmetric addition of methyl groups" evidence="7">
    <location>
        <position position="299"/>
    </location>
</feature>
<gene>
    <name evidence="11" type="ORF">RDWZM_005840</name>
</gene>
<dbReference type="GO" id="GO:0006355">
    <property type="term" value="P:regulation of DNA-templated transcription"/>
    <property type="evidence" value="ECO:0007669"/>
    <property type="project" value="TreeGrafter"/>
</dbReference>
<keyword evidence="1 4" id="KW-0489">Methyltransferase</keyword>
<dbReference type="InterPro" id="IPR007857">
    <property type="entry name" value="Arg_MeTrfase_PRMT5"/>
</dbReference>
<sequence length="637" mass="73453">MKVAIGYQVHNSENIALSLRQHLDNGYNFIVAPLVHPRVKKFVPYSDVFLGGSERSKLVVYIPKRDYNLKNNCSLIESEFNYANHIGVNTMLIDCPDNRVALKNLSDIINRQFVSSSEHFNEHQAPSVCIKVPLIPYKSYSSKWRDDEPDVDYDESWEKWNFIRMITQSHPKLFVALELNGDPIDPERIERWFGEPIVMALLSTSSFLTNSSKYPVLSKAYQQLIQKLNFKLAGNFSFVINGNNLHGHLKHYLQYINHLKSTDLFEDKISKFCLGYEDVLQIPLQPLKDNLDSLVYEVFETDDIKYQQYELAIYKAMKKIDKTDMYVILLFIPSFLSMINFLNCITNRFNSVAMVVGAGRGPLVEKALKAAEQSKKYVTIYAVEKNVNAIVTLDVLRDLRWGGNAGLSNGVVQIINEDMRYWAAPRKADLVISELLGSFGDNELSPECLDGIWNYVTKETINIPRSYSSYMCPVQSHKLYSQLLIDKKINNNPYDYGYVVHVRNAYLIDDPQKVFTFVHDDLTKPPNERDNSRAKTMTFRSKLKTVCHGFVGYFDCCLYDDIYLSIVPSTQNANMFSWFPIYFPFQVPFNVDPNDEIVIHLTRNVGNNSVWYEWTVQQPTPSKIHNLKGKHYSISLH</sequence>
<evidence type="ECO:0000313" key="11">
    <source>
        <dbReference type="EMBL" id="KAJ6220028.1"/>
    </source>
</evidence>
<feature type="binding site" evidence="6">
    <location>
        <begin position="305"/>
        <end position="306"/>
    </location>
    <ligand>
        <name>S-adenosyl-L-methionine</name>
        <dbReference type="ChEBI" id="CHEBI:59789"/>
    </ligand>
</feature>
<evidence type="ECO:0000259" key="9">
    <source>
        <dbReference type="Pfam" id="PF17285"/>
    </source>
</evidence>
<organism evidence="11 12">
    <name type="scientific">Blomia tropicalis</name>
    <name type="common">Mite</name>
    <dbReference type="NCBI Taxonomy" id="40697"/>
    <lineage>
        <taxon>Eukaryota</taxon>
        <taxon>Metazoa</taxon>
        <taxon>Ecdysozoa</taxon>
        <taxon>Arthropoda</taxon>
        <taxon>Chelicerata</taxon>
        <taxon>Arachnida</taxon>
        <taxon>Acari</taxon>
        <taxon>Acariformes</taxon>
        <taxon>Sarcoptiformes</taxon>
        <taxon>Astigmata</taxon>
        <taxon>Glycyphagoidea</taxon>
        <taxon>Echimyopodidae</taxon>
        <taxon>Blomia</taxon>
    </lineage>
</organism>
<dbReference type="GO" id="GO:0005634">
    <property type="term" value="C:nucleus"/>
    <property type="evidence" value="ECO:0007669"/>
    <property type="project" value="TreeGrafter"/>
</dbReference>
<dbReference type="Gene3D" id="3.20.20.150">
    <property type="entry name" value="Divalent-metal-dependent TIM barrel enzymes"/>
    <property type="match status" value="1"/>
</dbReference>
<evidence type="ECO:0000256" key="5">
    <source>
        <dbReference type="PIRSR" id="PIRSR015894-1"/>
    </source>
</evidence>
<evidence type="ECO:0000259" key="8">
    <source>
        <dbReference type="Pfam" id="PF05185"/>
    </source>
</evidence>
<comment type="caution">
    <text evidence="11">The sequence shown here is derived from an EMBL/GenBank/DDBJ whole genome shotgun (WGS) entry which is preliminary data.</text>
</comment>
<protein>
    <recommendedName>
        <fullName evidence="4">Protein arginine N-methyltransferase</fullName>
    </recommendedName>
</protein>
<dbReference type="Pfam" id="PF17285">
    <property type="entry name" value="PRMT5_TIM"/>
    <property type="match status" value="1"/>
</dbReference>
<keyword evidence="12" id="KW-1185">Reference proteome</keyword>
<dbReference type="Proteomes" id="UP001142055">
    <property type="component" value="Chromosome 2"/>
</dbReference>
<evidence type="ECO:0000256" key="3">
    <source>
        <dbReference type="ARBA" id="ARBA00022691"/>
    </source>
</evidence>
<dbReference type="GO" id="GO:0016274">
    <property type="term" value="F:protein-arginine N-methyltransferase activity"/>
    <property type="evidence" value="ECO:0007669"/>
    <property type="project" value="InterPro"/>
</dbReference>
<proteinExistence type="inferred from homology"/>
<dbReference type="AlphaFoldDB" id="A0A9Q0RL76"/>
<evidence type="ECO:0000259" key="10">
    <source>
        <dbReference type="Pfam" id="PF17286"/>
    </source>
</evidence>
<dbReference type="Gene3D" id="2.70.160.11">
    <property type="entry name" value="Hnrnp arginine n-methyltransferase1"/>
    <property type="match status" value="1"/>
</dbReference>
<name>A0A9Q0RL76_BLOTA</name>
<feature type="active site" description="Proton donor/acceptor" evidence="5">
    <location>
        <position position="434"/>
    </location>
</feature>
<dbReference type="PIRSF" id="PIRSF015894">
    <property type="entry name" value="Skb1_MeTrfase"/>
    <property type="match status" value="1"/>
</dbReference>
<evidence type="ECO:0000313" key="12">
    <source>
        <dbReference type="Proteomes" id="UP001142055"/>
    </source>
</evidence>
<dbReference type="PANTHER" id="PTHR10738">
    <property type="entry name" value="PROTEIN ARGININE N-METHYLTRANSFERASE 5"/>
    <property type="match status" value="1"/>
</dbReference>
<keyword evidence="3 4" id="KW-0949">S-adenosyl-L-methionine</keyword>
<feature type="domain" description="PRMT5 TIM barrel" evidence="9">
    <location>
        <begin position="26"/>
        <end position="260"/>
    </location>
</feature>
<dbReference type="OMA" id="KIDNTRC"/>
<dbReference type="PANTHER" id="PTHR10738:SF0">
    <property type="entry name" value="PROTEIN ARGININE N-METHYLTRANSFERASE 5"/>
    <property type="match status" value="1"/>
</dbReference>
<evidence type="ECO:0000256" key="6">
    <source>
        <dbReference type="PIRSR" id="PIRSR015894-2"/>
    </source>
</evidence>